<evidence type="ECO:0000313" key="3">
    <source>
        <dbReference type="Proteomes" id="UP000712600"/>
    </source>
</evidence>
<organism evidence="2 3">
    <name type="scientific">Brassica cretica</name>
    <name type="common">Mustard</name>
    <dbReference type="NCBI Taxonomy" id="69181"/>
    <lineage>
        <taxon>Eukaryota</taxon>
        <taxon>Viridiplantae</taxon>
        <taxon>Streptophyta</taxon>
        <taxon>Embryophyta</taxon>
        <taxon>Tracheophyta</taxon>
        <taxon>Spermatophyta</taxon>
        <taxon>Magnoliopsida</taxon>
        <taxon>eudicotyledons</taxon>
        <taxon>Gunneridae</taxon>
        <taxon>Pentapetalae</taxon>
        <taxon>rosids</taxon>
        <taxon>malvids</taxon>
        <taxon>Brassicales</taxon>
        <taxon>Brassicaceae</taxon>
        <taxon>Brassiceae</taxon>
        <taxon>Brassica</taxon>
    </lineage>
</organism>
<evidence type="ECO:0000256" key="1">
    <source>
        <dbReference type="SAM" id="MobiDB-lite"/>
    </source>
</evidence>
<accession>A0A8S9QEL2</accession>
<dbReference type="EMBL" id="QGKX02001290">
    <property type="protein sequence ID" value="KAF3540216.1"/>
    <property type="molecule type" value="Genomic_DNA"/>
</dbReference>
<reference evidence="2" key="1">
    <citation type="submission" date="2019-12" db="EMBL/GenBank/DDBJ databases">
        <title>Genome sequencing and annotation of Brassica cretica.</title>
        <authorList>
            <person name="Studholme D.J."/>
            <person name="Sarris P."/>
        </authorList>
    </citation>
    <scope>NUCLEOTIDE SEQUENCE</scope>
    <source>
        <strain evidence="2">PFS-109/04</strain>
        <tissue evidence="2">Leaf</tissue>
    </source>
</reference>
<gene>
    <name evidence="2" type="ORF">F2Q69_00019957</name>
</gene>
<feature type="compositionally biased region" description="Polar residues" evidence="1">
    <location>
        <begin position="101"/>
        <end position="132"/>
    </location>
</feature>
<feature type="region of interest" description="Disordered" evidence="1">
    <location>
        <begin position="75"/>
        <end position="132"/>
    </location>
</feature>
<comment type="caution">
    <text evidence="2">The sequence shown here is derived from an EMBL/GenBank/DDBJ whole genome shotgun (WGS) entry which is preliminary data.</text>
</comment>
<proteinExistence type="predicted"/>
<feature type="region of interest" description="Disordered" evidence="1">
    <location>
        <begin position="1"/>
        <end position="20"/>
    </location>
</feature>
<dbReference type="AlphaFoldDB" id="A0A8S9QEL2"/>
<dbReference type="Proteomes" id="UP000712600">
    <property type="component" value="Unassembled WGS sequence"/>
</dbReference>
<name>A0A8S9QEL2_BRACR</name>
<sequence length="132" mass="15075">MDGDEDFYSGNECADNDSDYADSVDADYEFVEDDVDDSDDLVFRRRQVCPSSSSGSRLKFSQFGAVYWNTIKKSATQAPDKRSTRSKWIQKPMNPPRTTHRFQPTSSSPLNRASWQPKKQVTPMSLLSMFDQ</sequence>
<protein>
    <submittedName>
        <fullName evidence="2">Uncharacterized protein</fullName>
    </submittedName>
</protein>
<evidence type="ECO:0000313" key="2">
    <source>
        <dbReference type="EMBL" id="KAF3540216.1"/>
    </source>
</evidence>